<name>A0A6I6EXZ4_9CLOT</name>
<dbReference type="GO" id="GO:0070677">
    <property type="term" value="F:rRNA (cytosine-2'-O-)-methyltransferase activity"/>
    <property type="evidence" value="ECO:0007669"/>
    <property type="project" value="UniProtKB-UniRule"/>
</dbReference>
<dbReference type="PANTHER" id="PTHR46111:SF1">
    <property type="entry name" value="RIBOSOMAL RNA SMALL SUBUNIT METHYLTRANSFERASE I"/>
    <property type="match status" value="1"/>
</dbReference>
<accession>A0A6I6EXZ4</accession>
<dbReference type="NCBIfam" id="TIGR00096">
    <property type="entry name" value="16S rRNA (cytidine(1402)-2'-O)-methyltransferase"/>
    <property type="match status" value="1"/>
</dbReference>
<dbReference type="EC" id="2.1.1.198" evidence="6"/>
<dbReference type="PIRSF" id="PIRSF005917">
    <property type="entry name" value="MTase_YraL"/>
    <property type="match status" value="1"/>
</dbReference>
<evidence type="ECO:0000313" key="8">
    <source>
        <dbReference type="EMBL" id="QGU93834.1"/>
    </source>
</evidence>
<keyword evidence="3 6" id="KW-0489">Methyltransferase</keyword>
<comment type="catalytic activity">
    <reaction evidence="6">
        <text>cytidine(1402) in 16S rRNA + S-adenosyl-L-methionine = 2'-O-methylcytidine(1402) in 16S rRNA + S-adenosyl-L-homocysteine + H(+)</text>
        <dbReference type="Rhea" id="RHEA:42924"/>
        <dbReference type="Rhea" id="RHEA-COMP:10285"/>
        <dbReference type="Rhea" id="RHEA-COMP:10286"/>
        <dbReference type="ChEBI" id="CHEBI:15378"/>
        <dbReference type="ChEBI" id="CHEBI:57856"/>
        <dbReference type="ChEBI" id="CHEBI:59789"/>
        <dbReference type="ChEBI" id="CHEBI:74495"/>
        <dbReference type="ChEBI" id="CHEBI:82748"/>
        <dbReference type="EC" id="2.1.1.198"/>
    </reaction>
</comment>
<dbReference type="InterPro" id="IPR035996">
    <property type="entry name" value="4pyrrol_Methylase_sf"/>
</dbReference>
<comment type="subcellular location">
    <subcellularLocation>
        <location evidence="6">Cytoplasm</location>
    </subcellularLocation>
</comment>
<dbReference type="InterPro" id="IPR008189">
    <property type="entry name" value="rRNA_ssu_MeTfrase_I"/>
</dbReference>
<keyword evidence="9" id="KW-1185">Reference proteome</keyword>
<evidence type="ECO:0000313" key="9">
    <source>
        <dbReference type="Proteomes" id="UP000422764"/>
    </source>
</evidence>
<dbReference type="Proteomes" id="UP000422764">
    <property type="component" value="Chromosome"/>
</dbReference>
<gene>
    <name evidence="6 8" type="primary">rsmI</name>
    <name evidence="8" type="ORF">GOM49_00680</name>
</gene>
<dbReference type="EMBL" id="CP046522">
    <property type="protein sequence ID" value="QGU93834.1"/>
    <property type="molecule type" value="Genomic_DNA"/>
</dbReference>
<dbReference type="SUPFAM" id="SSF53790">
    <property type="entry name" value="Tetrapyrrole methylase"/>
    <property type="match status" value="1"/>
</dbReference>
<dbReference type="FunFam" id="3.40.1010.10:FF:000002">
    <property type="entry name" value="Ribosomal RNA small subunit methyltransferase I"/>
    <property type="match status" value="1"/>
</dbReference>
<proteinExistence type="inferred from homology"/>
<evidence type="ECO:0000256" key="1">
    <source>
        <dbReference type="ARBA" id="ARBA00022490"/>
    </source>
</evidence>
<dbReference type="CDD" id="cd11648">
    <property type="entry name" value="RsmI"/>
    <property type="match status" value="1"/>
</dbReference>
<comment type="similarity">
    <text evidence="6">Belongs to the methyltransferase superfamily. RsmI family.</text>
</comment>
<dbReference type="GO" id="GO:0005737">
    <property type="term" value="C:cytoplasm"/>
    <property type="evidence" value="ECO:0007669"/>
    <property type="project" value="UniProtKB-SubCell"/>
</dbReference>
<dbReference type="AlphaFoldDB" id="A0A6I6EXZ4"/>
<keyword evidence="1 6" id="KW-0963">Cytoplasm</keyword>
<protein>
    <recommendedName>
        <fullName evidence="6">Ribosomal RNA small subunit methyltransferase I</fullName>
        <ecNumber evidence="6">2.1.1.198</ecNumber>
    </recommendedName>
    <alternativeName>
        <fullName evidence="6">16S rRNA 2'-O-ribose C1402 methyltransferase</fullName>
    </alternativeName>
    <alternativeName>
        <fullName evidence="6">rRNA (cytidine-2'-O-)-methyltransferase RsmI</fullName>
    </alternativeName>
</protein>
<keyword evidence="5 6" id="KW-0949">S-adenosyl-L-methionine</keyword>
<dbReference type="InterPro" id="IPR014777">
    <property type="entry name" value="4pyrrole_Mease_sub1"/>
</dbReference>
<dbReference type="InterPro" id="IPR018063">
    <property type="entry name" value="SAM_MeTrfase_RsmI_CS"/>
</dbReference>
<feature type="domain" description="Tetrapyrrole methylase" evidence="7">
    <location>
        <begin position="4"/>
        <end position="203"/>
    </location>
</feature>
<keyword evidence="2 6" id="KW-0698">rRNA processing</keyword>
<dbReference type="PANTHER" id="PTHR46111">
    <property type="entry name" value="RIBOSOMAL RNA SMALL SUBUNIT METHYLTRANSFERASE I"/>
    <property type="match status" value="1"/>
</dbReference>
<comment type="function">
    <text evidence="6">Catalyzes the 2'-O-methylation of the ribose of cytidine 1402 (C1402) in 16S rRNA.</text>
</comment>
<dbReference type="Pfam" id="PF00590">
    <property type="entry name" value="TP_methylase"/>
    <property type="match status" value="1"/>
</dbReference>
<keyword evidence="4 6" id="KW-0808">Transferase</keyword>
<evidence type="ECO:0000256" key="6">
    <source>
        <dbReference type="HAMAP-Rule" id="MF_01877"/>
    </source>
</evidence>
<evidence type="ECO:0000256" key="5">
    <source>
        <dbReference type="ARBA" id="ARBA00022691"/>
    </source>
</evidence>
<dbReference type="PROSITE" id="PS01296">
    <property type="entry name" value="RSMI"/>
    <property type="match status" value="1"/>
</dbReference>
<dbReference type="HAMAP" id="MF_01877">
    <property type="entry name" value="16SrRNA_methyltr_I"/>
    <property type="match status" value="1"/>
</dbReference>
<evidence type="ECO:0000256" key="2">
    <source>
        <dbReference type="ARBA" id="ARBA00022552"/>
    </source>
</evidence>
<sequence length="287" mass="33075">MAGRLYVVPTPIGNLKDITLRALEVLENVDLVAAEDTRQSLKLLNHFNIKKSLISYHKFNENEKSENIIDILKEGKSIALVSDAGTPGISDPGSVIIKKCIEEGIDFEVLTGATAVTTALVYSGLDTTKFLFRGFLPRENKDRVPIIKDLKDREETLIFYESPHRLLKTLEFLYENLGDRQIAICRELTKLYEEVVRRSLSEALDYYKEKEPRGEYVLVVQGKSEEEKKKEEEEVWQELTIEKHIEKYMYEGISKKDAVKRVAKDRNMAKSEVYKYSLNLSDKNRDF</sequence>
<dbReference type="InterPro" id="IPR014776">
    <property type="entry name" value="4pyrrole_Mease_sub2"/>
</dbReference>
<dbReference type="Gene3D" id="3.40.1010.10">
    <property type="entry name" value="Cobalt-precorrin-4 Transmethylase, Domain 1"/>
    <property type="match status" value="1"/>
</dbReference>
<dbReference type="FunFam" id="3.30.950.10:FF:000002">
    <property type="entry name" value="Ribosomal RNA small subunit methyltransferase I"/>
    <property type="match status" value="1"/>
</dbReference>
<reference evidence="8 9" key="1">
    <citation type="submission" date="2019-12" db="EMBL/GenBank/DDBJ databases">
        <title>Genome sequenceing of Clostridium bovifaecis.</title>
        <authorList>
            <person name="Yao Y."/>
        </authorList>
    </citation>
    <scope>NUCLEOTIDE SEQUENCE [LARGE SCALE GENOMIC DNA]</scope>
    <source>
        <strain evidence="8 9">BXX</strain>
    </source>
</reference>
<evidence type="ECO:0000259" key="7">
    <source>
        <dbReference type="Pfam" id="PF00590"/>
    </source>
</evidence>
<evidence type="ECO:0000256" key="4">
    <source>
        <dbReference type="ARBA" id="ARBA00022679"/>
    </source>
</evidence>
<dbReference type="Gene3D" id="3.30.950.10">
    <property type="entry name" value="Methyltransferase, Cobalt-precorrin-4 Transmethylase, Domain 2"/>
    <property type="match status" value="1"/>
</dbReference>
<organism evidence="8 9">
    <name type="scientific">Clostridium bovifaecis</name>
    <dbReference type="NCBI Taxonomy" id="2184719"/>
    <lineage>
        <taxon>Bacteria</taxon>
        <taxon>Bacillati</taxon>
        <taxon>Bacillota</taxon>
        <taxon>Clostridia</taxon>
        <taxon>Eubacteriales</taxon>
        <taxon>Clostridiaceae</taxon>
        <taxon>Clostridium</taxon>
    </lineage>
</organism>
<evidence type="ECO:0000256" key="3">
    <source>
        <dbReference type="ARBA" id="ARBA00022603"/>
    </source>
</evidence>
<dbReference type="InterPro" id="IPR000878">
    <property type="entry name" value="4pyrrol_Mease"/>
</dbReference>